<feature type="transmembrane region" description="Helical" evidence="2">
    <location>
        <begin position="81"/>
        <end position="100"/>
    </location>
</feature>
<gene>
    <name evidence="3" type="ORF">BKM31_48060</name>
</gene>
<dbReference type="STRING" id="1909395.BKM31_48060"/>
<keyword evidence="2" id="KW-0472">Membrane</keyword>
<evidence type="ECO:0000313" key="3">
    <source>
        <dbReference type="EMBL" id="AQZ68200.1"/>
    </source>
</evidence>
<evidence type="ECO:0000313" key="4">
    <source>
        <dbReference type="Proteomes" id="UP000190797"/>
    </source>
</evidence>
<feature type="transmembrane region" description="Helical" evidence="2">
    <location>
        <begin position="55"/>
        <end position="75"/>
    </location>
</feature>
<accession>A0A1V0AD94</accession>
<dbReference type="KEGG" id="noa:BKM31_48060"/>
<dbReference type="OrthoDB" id="3541950at2"/>
<dbReference type="RefSeq" id="WP_080044521.1">
    <property type="nucleotide sequence ID" value="NZ_CP017717.1"/>
</dbReference>
<dbReference type="Proteomes" id="UP000190797">
    <property type="component" value="Chromosome"/>
</dbReference>
<dbReference type="AlphaFoldDB" id="A0A1V0AD94"/>
<sequence length="113" mass="11688">MRDRDDDEFFAPVLREPPPPRQEDVSDTGVPGVPGAGRGQWAEQPPPSNRLGLRLLAAGLALLAGVVLTVLALLAGRPPLAIPPALVALAAAVYLVVTGVRRARSNGGPPVFG</sequence>
<keyword evidence="2" id="KW-1133">Transmembrane helix</keyword>
<proteinExistence type="predicted"/>
<organism evidence="3 4">
    <name type="scientific">[Actinomadura] parvosata subsp. kistnae</name>
    <dbReference type="NCBI Taxonomy" id="1909395"/>
    <lineage>
        <taxon>Bacteria</taxon>
        <taxon>Bacillati</taxon>
        <taxon>Actinomycetota</taxon>
        <taxon>Actinomycetes</taxon>
        <taxon>Streptosporangiales</taxon>
        <taxon>Streptosporangiaceae</taxon>
        <taxon>Nonomuraea</taxon>
    </lineage>
</organism>
<evidence type="ECO:0000256" key="2">
    <source>
        <dbReference type="SAM" id="Phobius"/>
    </source>
</evidence>
<keyword evidence="2" id="KW-0812">Transmembrane</keyword>
<protein>
    <submittedName>
        <fullName evidence="3">Uncharacterized protein</fullName>
    </submittedName>
</protein>
<keyword evidence="4" id="KW-1185">Reference proteome</keyword>
<name>A0A1V0AD94_9ACTN</name>
<evidence type="ECO:0000256" key="1">
    <source>
        <dbReference type="SAM" id="MobiDB-lite"/>
    </source>
</evidence>
<dbReference type="EMBL" id="CP017717">
    <property type="protein sequence ID" value="AQZ68200.1"/>
    <property type="molecule type" value="Genomic_DNA"/>
</dbReference>
<feature type="region of interest" description="Disordered" evidence="1">
    <location>
        <begin position="1"/>
        <end position="45"/>
    </location>
</feature>
<reference evidence="4" key="1">
    <citation type="journal article" date="2017" name="Med. Chem. Commun.">
        <title>Nonomuraea sp. ATCC 55076 harbours the largest actinomycete chromosome to date and the kistamicin biosynthetic gene cluster.</title>
        <authorList>
            <person name="Nazari B."/>
            <person name="Forneris C.C."/>
            <person name="Gibson M.I."/>
            <person name="Moon K."/>
            <person name="Schramma K.R."/>
            <person name="Seyedsayamdost M.R."/>
        </authorList>
    </citation>
    <scope>NUCLEOTIDE SEQUENCE [LARGE SCALE GENOMIC DNA]</scope>
    <source>
        <strain evidence="4">ATCC 55076</strain>
    </source>
</reference>